<evidence type="ECO:0000259" key="2">
    <source>
        <dbReference type="Pfam" id="PF14760"/>
    </source>
</evidence>
<dbReference type="Pfam" id="PF14760">
    <property type="entry name" value="Rnk_N"/>
    <property type="match status" value="1"/>
</dbReference>
<dbReference type="InterPro" id="IPR001437">
    <property type="entry name" value="Tscrpt_elong_fac_GreA/B_C"/>
</dbReference>
<dbReference type="Pfam" id="PF01272">
    <property type="entry name" value="GreA_GreB"/>
    <property type="match status" value="1"/>
</dbReference>
<organism evidence="3 4">
    <name type="scientific">Dokdonella fugitiva</name>
    <dbReference type="NCBI Taxonomy" id="328517"/>
    <lineage>
        <taxon>Bacteria</taxon>
        <taxon>Pseudomonadati</taxon>
        <taxon>Pseudomonadota</taxon>
        <taxon>Gammaproteobacteria</taxon>
        <taxon>Lysobacterales</taxon>
        <taxon>Rhodanobacteraceae</taxon>
        <taxon>Dokdonella</taxon>
    </lineage>
</organism>
<gene>
    <name evidence="3" type="ORF">EV148_107123</name>
</gene>
<proteinExistence type="predicted"/>
<keyword evidence="4" id="KW-1185">Reference proteome</keyword>
<dbReference type="Proteomes" id="UP000294862">
    <property type="component" value="Unassembled WGS sequence"/>
</dbReference>
<comment type="caution">
    <text evidence="3">The sequence shown here is derived from an EMBL/GenBank/DDBJ whole genome shotgun (WGS) entry which is preliminary data.</text>
</comment>
<dbReference type="InterPro" id="IPR036953">
    <property type="entry name" value="GreA/GreB_C_sf"/>
</dbReference>
<accession>A0A4R2I8D9</accession>
<dbReference type="Gene3D" id="3.10.50.30">
    <property type="entry name" value="Transcription elongation factor, GreA/GreB, C-terminal domain"/>
    <property type="match status" value="1"/>
</dbReference>
<evidence type="ECO:0000313" key="3">
    <source>
        <dbReference type="EMBL" id="TCO38835.1"/>
    </source>
</evidence>
<dbReference type="AlphaFoldDB" id="A0A4R2I8D9"/>
<evidence type="ECO:0000313" key="4">
    <source>
        <dbReference type="Proteomes" id="UP000294862"/>
    </source>
</evidence>
<dbReference type="FunFam" id="3.10.50.30:FF:000002">
    <property type="entry name" value="Regulator of nucleoside diphosphate kinase"/>
    <property type="match status" value="1"/>
</dbReference>
<dbReference type="EMBL" id="SLWQ01000007">
    <property type="protein sequence ID" value="TCO38835.1"/>
    <property type="molecule type" value="Genomic_DNA"/>
</dbReference>
<dbReference type="GO" id="GO:0006354">
    <property type="term" value="P:DNA-templated transcription elongation"/>
    <property type="evidence" value="ECO:0007669"/>
    <property type="project" value="TreeGrafter"/>
</dbReference>
<evidence type="ECO:0000259" key="1">
    <source>
        <dbReference type="Pfam" id="PF01272"/>
    </source>
</evidence>
<dbReference type="SUPFAM" id="SSF54534">
    <property type="entry name" value="FKBP-like"/>
    <property type="match status" value="1"/>
</dbReference>
<dbReference type="PANTHER" id="PTHR30437:SF5">
    <property type="entry name" value="REGULATOR OF NUCLEOSIDE DIPHOSPHATE KINASE"/>
    <property type="match status" value="1"/>
</dbReference>
<dbReference type="NCBIfam" id="NF004396">
    <property type="entry name" value="PRK05753.1"/>
    <property type="match status" value="1"/>
</dbReference>
<keyword evidence="3" id="KW-0808">Transferase</keyword>
<dbReference type="GO" id="GO:0070063">
    <property type="term" value="F:RNA polymerase binding"/>
    <property type="evidence" value="ECO:0007669"/>
    <property type="project" value="InterPro"/>
</dbReference>
<dbReference type="GO" id="GO:0032784">
    <property type="term" value="P:regulation of DNA-templated transcription elongation"/>
    <property type="evidence" value="ECO:0007669"/>
    <property type="project" value="InterPro"/>
</dbReference>
<sequence>MEFALEPMSPTPPILVSSLDFERIEAVLDAPAFRDHASASALRGELARADVVAPAQMPADVVTMNSRVRAVDVDSGDAYELTLVYPRDADGDAGRVSVLAPVGSAILGLRIGQTMQWPMPGGRRMTLRVDAIHYQPEAAGDLHR</sequence>
<name>A0A4R2I8D9_9GAMM</name>
<dbReference type="InterPro" id="IPR023459">
    <property type="entry name" value="Tscrpt_elong_fac_GreA/B_fam"/>
</dbReference>
<dbReference type="GO" id="GO:0016301">
    <property type="term" value="F:kinase activity"/>
    <property type="evidence" value="ECO:0007669"/>
    <property type="project" value="UniProtKB-KW"/>
</dbReference>
<dbReference type="GO" id="GO:0003677">
    <property type="term" value="F:DNA binding"/>
    <property type="evidence" value="ECO:0007669"/>
    <property type="project" value="InterPro"/>
</dbReference>
<reference evidence="3 4" key="1">
    <citation type="journal article" date="2015" name="Stand. Genomic Sci.">
        <title>Genomic Encyclopedia of Bacterial and Archaeal Type Strains, Phase III: the genomes of soil and plant-associated and newly described type strains.</title>
        <authorList>
            <person name="Whitman W.B."/>
            <person name="Woyke T."/>
            <person name="Klenk H.P."/>
            <person name="Zhou Y."/>
            <person name="Lilburn T.G."/>
            <person name="Beck B.J."/>
            <person name="De Vos P."/>
            <person name="Vandamme P."/>
            <person name="Eisen J.A."/>
            <person name="Garrity G."/>
            <person name="Hugenholtz P."/>
            <person name="Kyrpides N.C."/>
        </authorList>
    </citation>
    <scope>NUCLEOTIDE SEQUENCE [LARGE SCALE GENOMIC DNA]</scope>
    <source>
        <strain evidence="3 4">A3</strain>
    </source>
</reference>
<feature type="domain" description="Regulator of nucleoside diphosphate kinase N-terminal" evidence="2">
    <location>
        <begin position="12"/>
        <end position="52"/>
    </location>
</feature>
<keyword evidence="3" id="KW-0418">Kinase</keyword>
<dbReference type="InterPro" id="IPR029462">
    <property type="entry name" value="Rnk_N"/>
</dbReference>
<dbReference type="Gene3D" id="1.10.286.20">
    <property type="match status" value="1"/>
</dbReference>
<protein>
    <submittedName>
        <fullName evidence="3">Regulator of nucleoside diphosphate kinase</fullName>
    </submittedName>
</protein>
<dbReference type="PANTHER" id="PTHR30437">
    <property type="entry name" value="TRANSCRIPTION ELONGATION FACTOR GREA"/>
    <property type="match status" value="1"/>
</dbReference>
<feature type="domain" description="Transcription elongation factor GreA/GreB C-terminal" evidence="1">
    <location>
        <begin position="58"/>
        <end position="134"/>
    </location>
</feature>